<evidence type="ECO:0000313" key="1">
    <source>
        <dbReference type="EMBL" id="RMX46103.1"/>
    </source>
</evidence>
<name>A0A3M6TXD1_POCDA</name>
<dbReference type="Proteomes" id="UP000275408">
    <property type="component" value="Unassembled WGS sequence"/>
</dbReference>
<organism evidence="1 2">
    <name type="scientific">Pocillopora damicornis</name>
    <name type="common">Cauliflower coral</name>
    <name type="synonym">Millepora damicornis</name>
    <dbReference type="NCBI Taxonomy" id="46731"/>
    <lineage>
        <taxon>Eukaryota</taxon>
        <taxon>Metazoa</taxon>
        <taxon>Cnidaria</taxon>
        <taxon>Anthozoa</taxon>
        <taxon>Hexacorallia</taxon>
        <taxon>Scleractinia</taxon>
        <taxon>Astrocoeniina</taxon>
        <taxon>Pocilloporidae</taxon>
        <taxon>Pocillopora</taxon>
    </lineage>
</organism>
<dbReference type="EMBL" id="RCHS01002732">
    <property type="protein sequence ID" value="RMX46103.1"/>
    <property type="molecule type" value="Genomic_DNA"/>
</dbReference>
<gene>
    <name evidence="1" type="ORF">pdam_00009375</name>
</gene>
<keyword evidence="2" id="KW-1185">Reference proteome</keyword>
<dbReference type="AlphaFoldDB" id="A0A3M6TXD1"/>
<protein>
    <submittedName>
        <fullName evidence="1">Uncharacterized protein</fullName>
    </submittedName>
</protein>
<sequence>MAMGDISNDELLLTGVPADALGDEQVDEDLPSEGTGNKEPEISKYIQLSELFKRRRSCVSSMRQKVVCNELKLVFDCFSSGQAACHENQARFCVPEMRTTQCGEIITVGFSMLAQDLASDNF</sequence>
<reference evidence="1 2" key="1">
    <citation type="journal article" date="2018" name="Sci. Rep.">
        <title>Comparative analysis of the Pocillopora damicornis genome highlights role of immune system in coral evolution.</title>
        <authorList>
            <person name="Cunning R."/>
            <person name="Bay R.A."/>
            <person name="Gillette P."/>
            <person name="Baker A.C."/>
            <person name="Traylor-Knowles N."/>
        </authorList>
    </citation>
    <scope>NUCLEOTIDE SEQUENCE [LARGE SCALE GENOMIC DNA]</scope>
    <source>
        <strain evidence="1">RSMAS</strain>
        <tissue evidence="1">Whole animal</tissue>
    </source>
</reference>
<accession>A0A3M6TXD1</accession>
<evidence type="ECO:0000313" key="2">
    <source>
        <dbReference type="Proteomes" id="UP000275408"/>
    </source>
</evidence>
<comment type="caution">
    <text evidence="1">The sequence shown here is derived from an EMBL/GenBank/DDBJ whole genome shotgun (WGS) entry which is preliminary data.</text>
</comment>
<proteinExistence type="predicted"/>